<evidence type="ECO:0000313" key="5">
    <source>
        <dbReference type="Proteomes" id="UP000434172"/>
    </source>
</evidence>
<feature type="compositionally biased region" description="Acidic residues" evidence="1">
    <location>
        <begin position="691"/>
        <end position="700"/>
    </location>
</feature>
<dbReference type="Pfam" id="PF13193">
    <property type="entry name" value="AMP-binding_C"/>
    <property type="match status" value="1"/>
</dbReference>
<dbReference type="GO" id="GO:0031956">
    <property type="term" value="F:medium-chain fatty acid-CoA ligase activity"/>
    <property type="evidence" value="ECO:0007669"/>
    <property type="project" value="TreeGrafter"/>
</dbReference>
<evidence type="ECO:0000256" key="1">
    <source>
        <dbReference type="SAM" id="MobiDB-lite"/>
    </source>
</evidence>
<dbReference type="PANTHER" id="PTHR43201">
    <property type="entry name" value="ACYL-COA SYNTHETASE"/>
    <property type="match status" value="1"/>
</dbReference>
<dbReference type="EMBL" id="WOWK01000067">
    <property type="protein sequence ID" value="KAF0321812.1"/>
    <property type="molecule type" value="Genomic_DNA"/>
</dbReference>
<dbReference type="Proteomes" id="UP000434172">
    <property type="component" value="Unassembled WGS sequence"/>
</dbReference>
<evidence type="ECO:0000259" key="3">
    <source>
        <dbReference type="Pfam" id="PF13193"/>
    </source>
</evidence>
<dbReference type="InterPro" id="IPR025110">
    <property type="entry name" value="AMP-bd_C"/>
</dbReference>
<evidence type="ECO:0000313" key="4">
    <source>
        <dbReference type="EMBL" id="KAF0321812.1"/>
    </source>
</evidence>
<reference evidence="4 5" key="1">
    <citation type="submission" date="2019-12" db="EMBL/GenBank/DDBJ databases">
        <title>A genome sequence resource for the geographically widespread anthracnose pathogen Colletotrichum asianum.</title>
        <authorList>
            <person name="Meng Y."/>
        </authorList>
    </citation>
    <scope>NUCLEOTIDE SEQUENCE [LARGE SCALE GENOMIC DNA]</scope>
    <source>
        <strain evidence="4 5">ICMP 18580</strain>
    </source>
</reference>
<dbReference type="PROSITE" id="PS00455">
    <property type="entry name" value="AMP_BINDING"/>
    <property type="match status" value="1"/>
</dbReference>
<dbReference type="PANTHER" id="PTHR43201:SF30">
    <property type="entry name" value="AMP-DEPENDENT SYNTHETASE_LIGASE DOMAIN-CONTAINING PROTEIN"/>
    <property type="match status" value="1"/>
</dbReference>
<dbReference type="Gene3D" id="3.30.300.30">
    <property type="match status" value="1"/>
</dbReference>
<proteinExistence type="predicted"/>
<keyword evidence="5" id="KW-1185">Reference proteome</keyword>
<dbReference type="OrthoDB" id="3633556at2759"/>
<comment type="caution">
    <text evidence="4">The sequence shown here is derived from an EMBL/GenBank/DDBJ whole genome shotgun (WGS) entry which is preliminary data.</text>
</comment>
<dbReference type="Gene3D" id="3.40.50.12780">
    <property type="entry name" value="N-terminal domain of ligase-like"/>
    <property type="match status" value="1"/>
</dbReference>
<dbReference type="InterPro" id="IPR000873">
    <property type="entry name" value="AMP-dep_synth/lig_dom"/>
</dbReference>
<feature type="domain" description="AMP-dependent synthetase/ligase" evidence="2">
    <location>
        <begin position="26"/>
        <end position="402"/>
    </location>
</feature>
<dbReference type="InterPro" id="IPR042099">
    <property type="entry name" value="ANL_N_sf"/>
</dbReference>
<accession>A0A8H3WBV2</accession>
<name>A0A8H3WBV2_9PEZI</name>
<dbReference type="InterPro" id="IPR045851">
    <property type="entry name" value="AMP-bd_C_sf"/>
</dbReference>
<sequence length="1000" mass="111451">MANIETDRAGMAAMAKISRGGGSIIHARKRPDALLVASHHQRKSLTYAQANDRSDRLAQGLASLGVQRGDRVAILMGNEIEYVEIFFACTKLGVLVTLVNYAYTEQELHSVMSSCGVSVLVMVPGFDRYDYKPWIRNLKAGVPSLETIIVAHSNGEFDDVSLDYEEVVRSGMKDVVDLLAYQDTLDGRDMMNLQFTSGSTGLPKAAALTHQGNYNMGRFIGDTMYLKASDRVCLPVPFFHSFGLIIGLATVAAHGASIILPDNHFNIEATLACIPTYQCTGLYGVTTMFVAEMAHPNFSRYNLDSLRFAILAGSAVPEALMRDVWSAFGITQTHTNWGMTEASSIVTMTRDTDTIPQRSITSGRLFPGFSARIADPSTGRTVPWGERGEILLRGYGVQTCYYGNDAMTGKAHKISDENGLEWFHTGDEGYLDEEGFFVITGRIKDMIIRGGENIAPLEIEERLVAHPAISQAAVIGVPDEKYGEQICAFVEPSSDSSSGSRPMDRELQTWFESELRPPASLVGIDPFGWRRIKRYVIQKVKEGNEHVKHALFALSMITFDFGHAKGSAQAVGTSESLSWQLQETARVSMEIALRSEGWEDKHSNSLLVTLFLLAWFEITSDNADNARPSFPSNLAEDIIVKGRNWNSGSTHVFQWLTLLDSKMSHMGGRHLLTEGAHRVALQPRPTKPPDEDVDDEDSEMSVESWEPSSHDGARVNGYPKTSQNRLAYLLSSQPPLSPSPRVIRADIFNIILQPALEFHIKSQAYSRRIGCHDRHHRIRETPEDEDEYEVITACRGYEEELQELWKHRPGILNLSAHQLKHFVSGSIAKRLEQLFSVYIATFWAHFLYIHRVAFWSLKHTAIARKAVKATGDMLRRSVEQAATDVAFDADVPRQSDNVIHPGLMWTCYLFGCEVADPMQQDWTVRQLRALGELQPTCETGSSDEDAGRLQSSRLDRKGAQNALKVSELLRALVDRQTSTGVRVDGKYLSQEIFGCHFYII</sequence>
<dbReference type="Pfam" id="PF00501">
    <property type="entry name" value="AMP-binding"/>
    <property type="match status" value="1"/>
</dbReference>
<dbReference type="SUPFAM" id="SSF56801">
    <property type="entry name" value="Acetyl-CoA synthetase-like"/>
    <property type="match status" value="1"/>
</dbReference>
<protein>
    <recommendedName>
        <fullName evidence="6">AMP-binding enzyme</fullName>
    </recommendedName>
</protein>
<gene>
    <name evidence="4" type="ORF">GQ607_010946</name>
</gene>
<feature type="region of interest" description="Disordered" evidence="1">
    <location>
        <begin position="675"/>
        <end position="718"/>
    </location>
</feature>
<dbReference type="GO" id="GO:0006631">
    <property type="term" value="P:fatty acid metabolic process"/>
    <property type="evidence" value="ECO:0007669"/>
    <property type="project" value="TreeGrafter"/>
</dbReference>
<evidence type="ECO:0000259" key="2">
    <source>
        <dbReference type="Pfam" id="PF00501"/>
    </source>
</evidence>
<dbReference type="AlphaFoldDB" id="A0A8H3WBV2"/>
<feature type="domain" description="AMP-binding enzyme C-terminal" evidence="3">
    <location>
        <begin position="458"/>
        <end position="519"/>
    </location>
</feature>
<evidence type="ECO:0008006" key="6">
    <source>
        <dbReference type="Google" id="ProtNLM"/>
    </source>
</evidence>
<dbReference type="InterPro" id="IPR020845">
    <property type="entry name" value="AMP-binding_CS"/>
</dbReference>
<organism evidence="4 5">
    <name type="scientific">Colletotrichum asianum</name>
    <dbReference type="NCBI Taxonomy" id="702518"/>
    <lineage>
        <taxon>Eukaryota</taxon>
        <taxon>Fungi</taxon>
        <taxon>Dikarya</taxon>
        <taxon>Ascomycota</taxon>
        <taxon>Pezizomycotina</taxon>
        <taxon>Sordariomycetes</taxon>
        <taxon>Hypocreomycetidae</taxon>
        <taxon>Glomerellales</taxon>
        <taxon>Glomerellaceae</taxon>
        <taxon>Colletotrichum</taxon>
        <taxon>Colletotrichum gloeosporioides species complex</taxon>
    </lineage>
</organism>